<sequence>MTTPSPAHDLLTVTGLSVKLRTASGPATVVDDVSLAVAPGRILGIAGESGSGKTMTGMTLVGLPPAGATVTGSIRLDGRELTTLSEPGWAAVRGGQIAMVFQDPSSSLHPMLTMGRQLTDHMRRHLGLSRKAATTRSAELLDLVRLPDPKGALRLYPHQFSGGMRQRVAIAVALAAEPRVLIADEPTTALDVTVQAGIINLLDELRHDTGMSILLVTHDLGVISALADEIAVFYGGRIVESGTAAQVLGGARHPYTRGLLEALPRLSTETRRDGRGFVPIPGVPPTPGSLPAGCAFHPRCAHAAPACQESRPELLPLAEPPAWHRLACHVDPWRP</sequence>
<proteinExistence type="inferred from homology"/>
<evidence type="ECO:0000259" key="8">
    <source>
        <dbReference type="PROSITE" id="PS50893"/>
    </source>
</evidence>
<dbReference type="RefSeq" id="WP_155345756.1">
    <property type="nucleotide sequence ID" value="NZ_BAAAHM010000002.1"/>
</dbReference>
<dbReference type="CDD" id="cd03257">
    <property type="entry name" value="ABC_NikE_OppD_transporters"/>
    <property type="match status" value="1"/>
</dbReference>
<dbReference type="FunFam" id="3.40.50.300:FF:000016">
    <property type="entry name" value="Oligopeptide ABC transporter ATP-binding component"/>
    <property type="match status" value="1"/>
</dbReference>
<evidence type="ECO:0000313" key="10">
    <source>
        <dbReference type="Proteomes" id="UP000377595"/>
    </source>
</evidence>
<name>A0A5M3XKQ0_9ACTN</name>
<dbReference type="InterPro" id="IPR017871">
    <property type="entry name" value="ABC_transporter-like_CS"/>
</dbReference>
<dbReference type="GO" id="GO:0005886">
    <property type="term" value="C:plasma membrane"/>
    <property type="evidence" value="ECO:0007669"/>
    <property type="project" value="UniProtKB-SubCell"/>
</dbReference>
<keyword evidence="7" id="KW-0472">Membrane</keyword>
<dbReference type="GO" id="GO:0005524">
    <property type="term" value="F:ATP binding"/>
    <property type="evidence" value="ECO:0007669"/>
    <property type="project" value="UniProtKB-KW"/>
</dbReference>
<evidence type="ECO:0000256" key="1">
    <source>
        <dbReference type="ARBA" id="ARBA00004202"/>
    </source>
</evidence>
<dbReference type="OrthoDB" id="9809030at2"/>
<dbReference type="InterPro" id="IPR050388">
    <property type="entry name" value="ABC_Ni/Peptide_Import"/>
</dbReference>
<comment type="caution">
    <text evidence="9">The sequence shown here is derived from an EMBL/GenBank/DDBJ whole genome shotgun (WGS) entry which is preliminary data.</text>
</comment>
<comment type="subcellular location">
    <subcellularLocation>
        <location evidence="1">Cell membrane</location>
        <topology evidence="1">Peripheral membrane protein</topology>
    </subcellularLocation>
</comment>
<comment type="similarity">
    <text evidence="2">Belongs to the ABC transporter superfamily.</text>
</comment>
<keyword evidence="10" id="KW-1185">Reference proteome</keyword>
<dbReference type="Pfam" id="PF08352">
    <property type="entry name" value="oligo_HPY"/>
    <property type="match status" value="1"/>
</dbReference>
<dbReference type="InterPro" id="IPR003593">
    <property type="entry name" value="AAA+_ATPase"/>
</dbReference>
<dbReference type="PANTHER" id="PTHR43297">
    <property type="entry name" value="OLIGOPEPTIDE TRANSPORT ATP-BINDING PROTEIN APPD"/>
    <property type="match status" value="1"/>
</dbReference>
<keyword evidence="3" id="KW-0813">Transport</keyword>
<gene>
    <name evidence="9" type="ORF">Aple_036250</name>
</gene>
<evidence type="ECO:0000256" key="6">
    <source>
        <dbReference type="ARBA" id="ARBA00022840"/>
    </source>
</evidence>
<keyword evidence="5" id="KW-0547">Nucleotide-binding</keyword>
<evidence type="ECO:0000256" key="7">
    <source>
        <dbReference type="ARBA" id="ARBA00023136"/>
    </source>
</evidence>
<dbReference type="NCBIfam" id="TIGR01727">
    <property type="entry name" value="oligo_HPY"/>
    <property type="match status" value="1"/>
</dbReference>
<dbReference type="Proteomes" id="UP000377595">
    <property type="component" value="Unassembled WGS sequence"/>
</dbReference>
<dbReference type="Pfam" id="PF00005">
    <property type="entry name" value="ABC_tran"/>
    <property type="match status" value="1"/>
</dbReference>
<dbReference type="GO" id="GO:0015833">
    <property type="term" value="P:peptide transport"/>
    <property type="evidence" value="ECO:0007669"/>
    <property type="project" value="InterPro"/>
</dbReference>
<dbReference type="PROSITE" id="PS00211">
    <property type="entry name" value="ABC_TRANSPORTER_1"/>
    <property type="match status" value="1"/>
</dbReference>
<keyword evidence="4" id="KW-1003">Cell membrane</keyword>
<feature type="domain" description="ABC transporter" evidence="8">
    <location>
        <begin position="11"/>
        <end position="260"/>
    </location>
</feature>
<evidence type="ECO:0000256" key="5">
    <source>
        <dbReference type="ARBA" id="ARBA00022741"/>
    </source>
</evidence>
<accession>A0A5M3XKQ0</accession>
<evidence type="ECO:0000256" key="4">
    <source>
        <dbReference type="ARBA" id="ARBA00022475"/>
    </source>
</evidence>
<dbReference type="InterPro" id="IPR013563">
    <property type="entry name" value="Oligopep_ABC_C"/>
</dbReference>
<evidence type="ECO:0000256" key="3">
    <source>
        <dbReference type="ARBA" id="ARBA00022448"/>
    </source>
</evidence>
<dbReference type="InterPro" id="IPR027417">
    <property type="entry name" value="P-loop_NTPase"/>
</dbReference>
<dbReference type="SUPFAM" id="SSF52540">
    <property type="entry name" value="P-loop containing nucleoside triphosphate hydrolases"/>
    <property type="match status" value="1"/>
</dbReference>
<dbReference type="EMBL" id="BLAF01000018">
    <property type="protein sequence ID" value="GES20729.1"/>
    <property type="molecule type" value="Genomic_DNA"/>
</dbReference>
<dbReference type="PANTHER" id="PTHR43297:SF2">
    <property type="entry name" value="DIPEPTIDE TRANSPORT ATP-BINDING PROTEIN DPPD"/>
    <property type="match status" value="1"/>
</dbReference>
<dbReference type="PROSITE" id="PS50893">
    <property type="entry name" value="ABC_TRANSPORTER_2"/>
    <property type="match status" value="1"/>
</dbReference>
<dbReference type="SMART" id="SM00382">
    <property type="entry name" value="AAA"/>
    <property type="match status" value="1"/>
</dbReference>
<keyword evidence="6 9" id="KW-0067">ATP-binding</keyword>
<protein>
    <submittedName>
        <fullName evidence="9">ABC transporter ATP-binding protein</fullName>
    </submittedName>
</protein>
<dbReference type="Gene3D" id="3.40.50.300">
    <property type="entry name" value="P-loop containing nucleotide triphosphate hydrolases"/>
    <property type="match status" value="1"/>
</dbReference>
<organism evidence="9 10">
    <name type="scientific">Acrocarpospora pleiomorpha</name>
    <dbReference type="NCBI Taxonomy" id="90975"/>
    <lineage>
        <taxon>Bacteria</taxon>
        <taxon>Bacillati</taxon>
        <taxon>Actinomycetota</taxon>
        <taxon>Actinomycetes</taxon>
        <taxon>Streptosporangiales</taxon>
        <taxon>Streptosporangiaceae</taxon>
        <taxon>Acrocarpospora</taxon>
    </lineage>
</organism>
<evidence type="ECO:0000313" key="9">
    <source>
        <dbReference type="EMBL" id="GES20729.1"/>
    </source>
</evidence>
<dbReference type="InterPro" id="IPR003439">
    <property type="entry name" value="ABC_transporter-like_ATP-bd"/>
</dbReference>
<dbReference type="AlphaFoldDB" id="A0A5M3XKQ0"/>
<evidence type="ECO:0000256" key="2">
    <source>
        <dbReference type="ARBA" id="ARBA00005417"/>
    </source>
</evidence>
<reference evidence="9 10" key="1">
    <citation type="submission" date="2019-10" db="EMBL/GenBank/DDBJ databases">
        <title>Whole genome shotgun sequence of Acrocarpospora pleiomorpha NBRC 16267.</title>
        <authorList>
            <person name="Ichikawa N."/>
            <person name="Kimura A."/>
            <person name="Kitahashi Y."/>
            <person name="Komaki H."/>
            <person name="Oguchi A."/>
        </authorList>
    </citation>
    <scope>NUCLEOTIDE SEQUENCE [LARGE SCALE GENOMIC DNA]</scope>
    <source>
        <strain evidence="9 10">NBRC 16267</strain>
    </source>
</reference>
<dbReference type="GO" id="GO:0016887">
    <property type="term" value="F:ATP hydrolysis activity"/>
    <property type="evidence" value="ECO:0007669"/>
    <property type="project" value="InterPro"/>
</dbReference>